<evidence type="ECO:0000256" key="5">
    <source>
        <dbReference type="SAM" id="Phobius"/>
    </source>
</evidence>
<feature type="domain" description="Calcineurin-like phosphoesterase" evidence="6">
    <location>
        <begin position="80"/>
        <end position="306"/>
    </location>
</feature>
<feature type="transmembrane region" description="Helical" evidence="5">
    <location>
        <begin position="368"/>
        <end position="386"/>
    </location>
</feature>
<dbReference type="InterPro" id="IPR004843">
    <property type="entry name" value="Calcineurin-like_PHP"/>
</dbReference>
<protein>
    <submittedName>
        <fullName evidence="7">Metallo-dependent phosphatase-like protein</fullName>
    </submittedName>
</protein>
<dbReference type="PANTHER" id="PTHR13315:SF4">
    <property type="entry name" value="METALLOPHOSPHOESTERASE, ISOFORM E"/>
    <property type="match status" value="1"/>
</dbReference>
<evidence type="ECO:0000256" key="3">
    <source>
        <dbReference type="ARBA" id="ARBA00022989"/>
    </source>
</evidence>
<keyword evidence="2 5" id="KW-0812">Transmembrane</keyword>
<feature type="transmembrane region" description="Helical" evidence="5">
    <location>
        <begin position="31"/>
        <end position="55"/>
    </location>
</feature>
<dbReference type="Gene3D" id="3.60.21.10">
    <property type="match status" value="1"/>
</dbReference>
<dbReference type="GO" id="GO:0016787">
    <property type="term" value="F:hydrolase activity"/>
    <property type="evidence" value="ECO:0007669"/>
    <property type="project" value="InterPro"/>
</dbReference>
<accession>A0A4P9XW00</accession>
<evidence type="ECO:0000313" key="8">
    <source>
        <dbReference type="Proteomes" id="UP000271241"/>
    </source>
</evidence>
<dbReference type="OrthoDB" id="5977743at2759"/>
<dbReference type="Pfam" id="PF00149">
    <property type="entry name" value="Metallophos"/>
    <property type="match status" value="1"/>
</dbReference>
<comment type="subcellular location">
    <subcellularLocation>
        <location evidence="1">Membrane</location>
        <topology evidence="1">Multi-pass membrane protein</topology>
    </subcellularLocation>
</comment>
<dbReference type="GO" id="GO:0016020">
    <property type="term" value="C:membrane"/>
    <property type="evidence" value="ECO:0007669"/>
    <property type="project" value="UniProtKB-SubCell"/>
</dbReference>
<evidence type="ECO:0000256" key="1">
    <source>
        <dbReference type="ARBA" id="ARBA00004141"/>
    </source>
</evidence>
<dbReference type="EMBL" id="KZ992451">
    <property type="protein sequence ID" value="RKP10468.1"/>
    <property type="molecule type" value="Genomic_DNA"/>
</dbReference>
<dbReference type="STRING" id="78915.A0A4P9XW00"/>
<sequence length="439" mass="49364">MALLKNLRGRWGGIPYRPLRSGRLLFGRRSVWSPVTCCWALVWMLFIFMVEIAVFRLAVQRCVWPAQALQGTLDDADIFRLAIVADPQIIDQYSYKQSGAALALTEFYTDIYMIKSYRYLQKLQKPDAILFLGDLFDGGREWGDEQWSEELKRFRWIFKNSQDYDGQTLFMGGNHDFGFGNALLPHARDRYENAFSSANWAADLGNHTLISLDTLSLSSDNSSVRNASQLFLDQLADEVPQKPRVLFTHVPLYRKDLTYCGELRTANRGIYQGSGYQYQNLVVERLSSEILAKVKPIAAFSGDDHDQCTVQHTTGGRQVPEVGTFSWSMGNIYPSFGMVSLSRSASSDAGATTLDYGVCFLPAQIKIYIAYGVLLALTLLALPVQIRYISRRRVQYVLPSANTTPDTAPGILSGTFKTVAFVALVNIPFYALCLIISFF</sequence>
<dbReference type="GO" id="GO:0006506">
    <property type="term" value="P:GPI anchor biosynthetic process"/>
    <property type="evidence" value="ECO:0007669"/>
    <property type="project" value="InterPro"/>
</dbReference>
<evidence type="ECO:0000313" key="7">
    <source>
        <dbReference type="EMBL" id="RKP10468.1"/>
    </source>
</evidence>
<keyword evidence="8" id="KW-1185">Reference proteome</keyword>
<evidence type="ECO:0000256" key="2">
    <source>
        <dbReference type="ARBA" id="ARBA00022692"/>
    </source>
</evidence>
<dbReference type="PANTHER" id="PTHR13315">
    <property type="entry name" value="METALLO PHOSPHOESTERASE RELATED"/>
    <property type="match status" value="1"/>
</dbReference>
<dbReference type="GO" id="GO:0005783">
    <property type="term" value="C:endoplasmic reticulum"/>
    <property type="evidence" value="ECO:0007669"/>
    <property type="project" value="TreeGrafter"/>
</dbReference>
<proteinExistence type="predicted"/>
<gene>
    <name evidence="7" type="ORF">THASP1DRAFT_21830</name>
</gene>
<keyword evidence="4 5" id="KW-0472">Membrane</keyword>
<keyword evidence="3 5" id="KW-1133">Transmembrane helix</keyword>
<dbReference type="Proteomes" id="UP000271241">
    <property type="component" value="Unassembled WGS sequence"/>
</dbReference>
<organism evidence="7 8">
    <name type="scientific">Thamnocephalis sphaerospora</name>
    <dbReference type="NCBI Taxonomy" id="78915"/>
    <lineage>
        <taxon>Eukaryota</taxon>
        <taxon>Fungi</taxon>
        <taxon>Fungi incertae sedis</taxon>
        <taxon>Zoopagomycota</taxon>
        <taxon>Zoopagomycotina</taxon>
        <taxon>Zoopagomycetes</taxon>
        <taxon>Zoopagales</taxon>
        <taxon>Sigmoideomycetaceae</taxon>
        <taxon>Thamnocephalis</taxon>
    </lineage>
</organism>
<dbReference type="InterPro" id="IPR029052">
    <property type="entry name" value="Metallo-depent_PP-like"/>
</dbReference>
<dbReference type="AlphaFoldDB" id="A0A4P9XW00"/>
<name>A0A4P9XW00_9FUNG</name>
<feature type="transmembrane region" description="Helical" evidence="5">
    <location>
        <begin position="419"/>
        <end position="438"/>
    </location>
</feature>
<evidence type="ECO:0000259" key="6">
    <source>
        <dbReference type="Pfam" id="PF00149"/>
    </source>
</evidence>
<dbReference type="SUPFAM" id="SSF56300">
    <property type="entry name" value="Metallo-dependent phosphatases"/>
    <property type="match status" value="1"/>
</dbReference>
<reference evidence="8" key="1">
    <citation type="journal article" date="2018" name="Nat. Microbiol.">
        <title>Leveraging single-cell genomics to expand the fungal tree of life.</title>
        <authorList>
            <person name="Ahrendt S.R."/>
            <person name="Quandt C.A."/>
            <person name="Ciobanu D."/>
            <person name="Clum A."/>
            <person name="Salamov A."/>
            <person name="Andreopoulos B."/>
            <person name="Cheng J.F."/>
            <person name="Woyke T."/>
            <person name="Pelin A."/>
            <person name="Henrissat B."/>
            <person name="Reynolds N.K."/>
            <person name="Benny G.L."/>
            <person name="Smith M.E."/>
            <person name="James T.Y."/>
            <person name="Grigoriev I.V."/>
        </authorList>
    </citation>
    <scope>NUCLEOTIDE SEQUENCE [LARGE SCALE GENOMIC DNA]</scope>
    <source>
        <strain evidence="8">RSA 1356</strain>
    </source>
</reference>
<evidence type="ECO:0000256" key="4">
    <source>
        <dbReference type="ARBA" id="ARBA00023136"/>
    </source>
</evidence>
<dbReference type="InterPro" id="IPR033308">
    <property type="entry name" value="PGAP5/Cdc1/Ted1"/>
</dbReference>